<evidence type="ECO:0000313" key="3">
    <source>
        <dbReference type="Proteomes" id="UP001204144"/>
    </source>
</evidence>
<dbReference type="SMART" id="SM01321">
    <property type="entry name" value="Y1_Tnp"/>
    <property type="match status" value="1"/>
</dbReference>
<dbReference type="GO" id="GO:0003677">
    <property type="term" value="F:DNA binding"/>
    <property type="evidence" value="ECO:0007669"/>
    <property type="project" value="InterPro"/>
</dbReference>
<dbReference type="PANTHER" id="PTHR33360">
    <property type="entry name" value="TRANSPOSASE FOR INSERTION SEQUENCE ELEMENT IS200"/>
    <property type="match status" value="1"/>
</dbReference>
<keyword evidence="3" id="KW-1185">Reference proteome</keyword>
<protein>
    <submittedName>
        <fullName evidence="2">IS200/IS605 family transposase</fullName>
    </submittedName>
</protein>
<dbReference type="InterPro" id="IPR002686">
    <property type="entry name" value="Transposase_17"/>
</dbReference>
<dbReference type="InterPro" id="IPR036515">
    <property type="entry name" value="Transposase_17_sf"/>
</dbReference>
<dbReference type="EMBL" id="RJUF01000195">
    <property type="protein sequence ID" value="MCP9766131.1"/>
    <property type="molecule type" value="Genomic_DNA"/>
</dbReference>
<dbReference type="GO" id="GO:0004803">
    <property type="term" value="F:transposase activity"/>
    <property type="evidence" value="ECO:0007669"/>
    <property type="project" value="InterPro"/>
</dbReference>
<organism evidence="2 3">
    <name type="scientific">Lacihabitans soyangensis</name>
    <dbReference type="NCBI Taxonomy" id="869394"/>
    <lineage>
        <taxon>Bacteria</taxon>
        <taxon>Pseudomonadati</taxon>
        <taxon>Bacteroidota</taxon>
        <taxon>Cytophagia</taxon>
        <taxon>Cytophagales</taxon>
        <taxon>Leadbetterellaceae</taxon>
        <taxon>Lacihabitans</taxon>
    </lineage>
</organism>
<dbReference type="Gene3D" id="3.30.70.1290">
    <property type="entry name" value="Transposase IS200-like"/>
    <property type="match status" value="1"/>
</dbReference>
<dbReference type="AlphaFoldDB" id="A0AAE3KWR1"/>
<dbReference type="PANTHER" id="PTHR33360:SF2">
    <property type="entry name" value="TRANSPOSASE FOR INSERTION SEQUENCE ELEMENT IS200"/>
    <property type="match status" value="1"/>
</dbReference>
<dbReference type="RefSeq" id="WP_255039837.1">
    <property type="nucleotide sequence ID" value="NZ_RJUF01000195.1"/>
</dbReference>
<dbReference type="SUPFAM" id="SSF143422">
    <property type="entry name" value="Transposase IS200-like"/>
    <property type="match status" value="1"/>
</dbReference>
<dbReference type="Pfam" id="PF01797">
    <property type="entry name" value="Y1_Tnp"/>
    <property type="match status" value="1"/>
</dbReference>
<name>A0AAE3KWR1_9BACT</name>
<evidence type="ECO:0000313" key="2">
    <source>
        <dbReference type="EMBL" id="MCP9766131.1"/>
    </source>
</evidence>
<dbReference type="GO" id="GO:0006313">
    <property type="term" value="P:DNA transposition"/>
    <property type="evidence" value="ECO:0007669"/>
    <property type="project" value="InterPro"/>
</dbReference>
<reference evidence="2 3" key="1">
    <citation type="submission" date="2018-11" db="EMBL/GenBank/DDBJ databases">
        <title>Novel bacteria species description.</title>
        <authorList>
            <person name="Han J.-H."/>
        </authorList>
    </citation>
    <scope>NUCLEOTIDE SEQUENCE [LARGE SCALE GENOMIC DNA]</scope>
    <source>
        <strain evidence="2 3">KCTC23259</strain>
    </source>
</reference>
<evidence type="ECO:0000259" key="1">
    <source>
        <dbReference type="SMART" id="SM01321"/>
    </source>
</evidence>
<sequence length="156" mass="18522">MPGTYSQLYIQIVFAVKGRQNLIEKEWRDELHKYISGIITGKGQKSIIVNGVADHVHCFVGLKPAMAISDLVRDIKNNSSKYVNENGWVKGKFSWQEGFGSFSYSHSHIDNVYRYILNQEQHHKKKTFKEEYLEFLEKFRIEYNEKYLFEWYDKVN</sequence>
<gene>
    <name evidence="2" type="primary">tnpA</name>
    <name evidence="2" type="ORF">EGI31_24605</name>
</gene>
<accession>A0AAE3KWR1</accession>
<feature type="domain" description="Transposase IS200-like" evidence="1">
    <location>
        <begin position="5"/>
        <end position="119"/>
    </location>
</feature>
<dbReference type="Proteomes" id="UP001204144">
    <property type="component" value="Unassembled WGS sequence"/>
</dbReference>
<proteinExistence type="predicted"/>
<dbReference type="NCBIfam" id="NF033573">
    <property type="entry name" value="transpos_IS200"/>
    <property type="match status" value="1"/>
</dbReference>
<comment type="caution">
    <text evidence="2">The sequence shown here is derived from an EMBL/GenBank/DDBJ whole genome shotgun (WGS) entry which is preliminary data.</text>
</comment>